<evidence type="ECO:0000313" key="3">
    <source>
        <dbReference type="Proteomes" id="UP000678016"/>
    </source>
</evidence>
<organism evidence="2 3">
    <name type="scientific">Nocardiopsis akebiae</name>
    <dbReference type="NCBI Taxonomy" id="2831968"/>
    <lineage>
        <taxon>Bacteria</taxon>
        <taxon>Bacillati</taxon>
        <taxon>Actinomycetota</taxon>
        <taxon>Actinomycetes</taxon>
        <taxon>Streptosporangiales</taxon>
        <taxon>Nocardiopsidaceae</taxon>
        <taxon>Nocardiopsis</taxon>
    </lineage>
</organism>
<dbReference type="PROSITE" id="PS00208">
    <property type="entry name" value="PLANT_GLOBIN"/>
    <property type="match status" value="1"/>
</dbReference>
<dbReference type="EMBL" id="CP074132">
    <property type="protein sequence ID" value="QUX26893.1"/>
    <property type="molecule type" value="Genomic_DNA"/>
</dbReference>
<protein>
    <submittedName>
        <fullName evidence="2">Uncharacterized protein</fullName>
    </submittedName>
</protein>
<reference evidence="3" key="1">
    <citation type="submission" date="2021-05" db="EMBL/GenBank/DDBJ databases">
        <title>Direct Submission.</title>
        <authorList>
            <person name="Li K."/>
            <person name="Gao J."/>
        </authorList>
    </citation>
    <scope>NUCLEOTIDE SEQUENCE [LARGE SCALE GENOMIC DNA]</scope>
    <source>
        <strain evidence="3">HDS12</strain>
    </source>
</reference>
<dbReference type="RefSeq" id="WP_212639984.1">
    <property type="nucleotide sequence ID" value="NZ_CP074132.1"/>
</dbReference>
<gene>
    <name evidence="2" type="ORF">KGD83_16115</name>
</gene>
<feature type="region of interest" description="Disordered" evidence="1">
    <location>
        <begin position="17"/>
        <end position="49"/>
    </location>
</feature>
<name>A0ABX8C1B8_9ACTN</name>
<sequence>MSMIFALLSVPVPVLAEQGTESESPGLGDHAEEFFAENPPSPDAVTPDFGDADKVVPAWKNGDISVDELVRYGYLTVFDPDELPPEYAPEEDGELDVGSYVPFVLSHVDEASEETRAWLHTELDPAVSDDA</sequence>
<keyword evidence="3" id="KW-1185">Reference proteome</keyword>
<evidence type="ECO:0000313" key="2">
    <source>
        <dbReference type="EMBL" id="QUX26893.1"/>
    </source>
</evidence>
<evidence type="ECO:0000256" key="1">
    <source>
        <dbReference type="SAM" id="MobiDB-lite"/>
    </source>
</evidence>
<proteinExistence type="predicted"/>
<accession>A0ABX8C1B8</accession>
<dbReference type="Proteomes" id="UP000678016">
    <property type="component" value="Chromosome"/>
</dbReference>
<dbReference type="InterPro" id="IPR019824">
    <property type="entry name" value="Leghaemoglobin_Fe_BS"/>
</dbReference>